<keyword evidence="2" id="KW-1185">Reference proteome</keyword>
<sequence>MQDVQNEQNQEDNAELRDNKIRELRRALLEYDGTNPLRRPQLTKMSPSKKLAIVLHTLNSELPDYVLDVSTLDSLYTLIYCSALAAARVTDANILTRRDISRTRRQPNTPQ</sequence>
<dbReference type="EMBL" id="JABFTP020000001">
    <property type="protein sequence ID" value="KAL3267320.1"/>
    <property type="molecule type" value="Genomic_DNA"/>
</dbReference>
<dbReference type="AlphaFoldDB" id="A0ABD2MM52"/>
<accession>A0ABD2MM52</accession>
<gene>
    <name evidence="1" type="ORF">HHI36_011451</name>
</gene>
<organism evidence="1 2">
    <name type="scientific">Cryptolaemus montrouzieri</name>
    <dbReference type="NCBI Taxonomy" id="559131"/>
    <lineage>
        <taxon>Eukaryota</taxon>
        <taxon>Metazoa</taxon>
        <taxon>Ecdysozoa</taxon>
        <taxon>Arthropoda</taxon>
        <taxon>Hexapoda</taxon>
        <taxon>Insecta</taxon>
        <taxon>Pterygota</taxon>
        <taxon>Neoptera</taxon>
        <taxon>Endopterygota</taxon>
        <taxon>Coleoptera</taxon>
        <taxon>Polyphaga</taxon>
        <taxon>Cucujiformia</taxon>
        <taxon>Coccinelloidea</taxon>
        <taxon>Coccinellidae</taxon>
        <taxon>Scymninae</taxon>
        <taxon>Scymnini</taxon>
        <taxon>Cryptolaemus</taxon>
    </lineage>
</organism>
<evidence type="ECO:0000313" key="1">
    <source>
        <dbReference type="EMBL" id="KAL3267320.1"/>
    </source>
</evidence>
<name>A0ABD2MM52_9CUCU</name>
<evidence type="ECO:0000313" key="2">
    <source>
        <dbReference type="Proteomes" id="UP001516400"/>
    </source>
</evidence>
<protein>
    <submittedName>
        <fullName evidence="1">Uncharacterized protein</fullName>
    </submittedName>
</protein>
<dbReference type="Proteomes" id="UP001516400">
    <property type="component" value="Unassembled WGS sequence"/>
</dbReference>
<comment type="caution">
    <text evidence="1">The sequence shown here is derived from an EMBL/GenBank/DDBJ whole genome shotgun (WGS) entry which is preliminary data.</text>
</comment>
<proteinExistence type="predicted"/>
<reference evidence="1 2" key="1">
    <citation type="journal article" date="2021" name="BMC Biol.">
        <title>Horizontally acquired antibacterial genes associated with adaptive radiation of ladybird beetles.</title>
        <authorList>
            <person name="Li H.S."/>
            <person name="Tang X.F."/>
            <person name="Huang Y.H."/>
            <person name="Xu Z.Y."/>
            <person name="Chen M.L."/>
            <person name="Du X.Y."/>
            <person name="Qiu B.Y."/>
            <person name="Chen P.T."/>
            <person name="Zhang W."/>
            <person name="Slipinski A."/>
            <person name="Escalona H.E."/>
            <person name="Waterhouse R.M."/>
            <person name="Zwick A."/>
            <person name="Pang H."/>
        </authorList>
    </citation>
    <scope>NUCLEOTIDE SEQUENCE [LARGE SCALE GENOMIC DNA]</scope>
    <source>
        <strain evidence="1">SYSU2018</strain>
    </source>
</reference>